<evidence type="ECO:0000313" key="3">
    <source>
        <dbReference type="Proteomes" id="UP000499080"/>
    </source>
</evidence>
<accession>A0A4Y2ELR7</accession>
<protein>
    <submittedName>
        <fullName evidence="2">Uncharacterized protein</fullName>
    </submittedName>
</protein>
<name>A0A4Y2ELR7_ARAVE</name>
<dbReference type="EMBL" id="BGPR01000627">
    <property type="protein sequence ID" value="GBM29118.1"/>
    <property type="molecule type" value="Genomic_DNA"/>
</dbReference>
<comment type="caution">
    <text evidence="2">The sequence shown here is derived from an EMBL/GenBank/DDBJ whole genome shotgun (WGS) entry which is preliminary data.</text>
</comment>
<dbReference type="AlphaFoldDB" id="A0A4Y2ELR7"/>
<feature type="region of interest" description="Disordered" evidence="1">
    <location>
        <begin position="71"/>
        <end position="97"/>
    </location>
</feature>
<keyword evidence="3" id="KW-1185">Reference proteome</keyword>
<sequence>MGMRTCCISKKSLASRWDIVMMGVELPWRFASLPEGSSYEPLVTRAIMREPQPVGMAWKFGEGVPAQVSSASYDRGSKLRGPSQNSPRVAAKRGVNI</sequence>
<dbReference type="Proteomes" id="UP000499080">
    <property type="component" value="Unassembled WGS sequence"/>
</dbReference>
<proteinExistence type="predicted"/>
<organism evidence="2 3">
    <name type="scientific">Araneus ventricosus</name>
    <name type="common">Orbweaver spider</name>
    <name type="synonym">Epeira ventricosa</name>
    <dbReference type="NCBI Taxonomy" id="182803"/>
    <lineage>
        <taxon>Eukaryota</taxon>
        <taxon>Metazoa</taxon>
        <taxon>Ecdysozoa</taxon>
        <taxon>Arthropoda</taxon>
        <taxon>Chelicerata</taxon>
        <taxon>Arachnida</taxon>
        <taxon>Araneae</taxon>
        <taxon>Araneomorphae</taxon>
        <taxon>Entelegynae</taxon>
        <taxon>Araneoidea</taxon>
        <taxon>Araneidae</taxon>
        <taxon>Araneus</taxon>
    </lineage>
</organism>
<evidence type="ECO:0000256" key="1">
    <source>
        <dbReference type="SAM" id="MobiDB-lite"/>
    </source>
</evidence>
<evidence type="ECO:0000313" key="2">
    <source>
        <dbReference type="EMBL" id="GBM29118.1"/>
    </source>
</evidence>
<reference evidence="2 3" key="1">
    <citation type="journal article" date="2019" name="Sci. Rep.">
        <title>Orb-weaving spider Araneus ventricosus genome elucidates the spidroin gene catalogue.</title>
        <authorList>
            <person name="Kono N."/>
            <person name="Nakamura H."/>
            <person name="Ohtoshi R."/>
            <person name="Moran D.A.P."/>
            <person name="Shinohara A."/>
            <person name="Yoshida Y."/>
            <person name="Fujiwara M."/>
            <person name="Mori M."/>
            <person name="Tomita M."/>
            <person name="Arakawa K."/>
        </authorList>
    </citation>
    <scope>NUCLEOTIDE SEQUENCE [LARGE SCALE GENOMIC DNA]</scope>
</reference>
<gene>
    <name evidence="2" type="ORF">AVEN_40128_1</name>
</gene>